<protein>
    <recommendedName>
        <fullName evidence="2">CCHC-type domain-containing protein</fullName>
    </recommendedName>
</protein>
<evidence type="ECO:0008006" key="2">
    <source>
        <dbReference type="Google" id="ProtNLM"/>
    </source>
</evidence>
<name>U5ENW9_9DIPT</name>
<accession>U5ENW9</accession>
<sequence length="284" mass="33307">LIDDNIDDVEINDDVFIPVIGKRNKNKKKKETYADKVKKANENIVYLKPKEPEKRNEMREVLKSTIDPSENEVKKLRDTTNGIIIECKNKAASEKLLSNVKEKLSDKFDAKIPELKKPRFKIIGMSRKYSEPELMEVIKNQNEVEIKDFKVIKMYESDRLKYNKNCAIVEIDSEAFKKIIIREKLYIGWERCPIYECYGIVQCFKCCGFGHVVSECKNEQHCARCSGNHFLKDCKSELVKCINCENFRKERKLNISTDHQAMSQDCQLMQRKIDSHRRFIGYSD</sequence>
<dbReference type="AlphaFoldDB" id="U5ENW9"/>
<proteinExistence type="evidence at transcript level"/>
<feature type="non-terminal residue" evidence="1">
    <location>
        <position position="1"/>
    </location>
</feature>
<organism evidence="1">
    <name type="scientific">Corethrella appendiculata</name>
    <dbReference type="NCBI Taxonomy" id="1370023"/>
    <lineage>
        <taxon>Eukaryota</taxon>
        <taxon>Metazoa</taxon>
        <taxon>Ecdysozoa</taxon>
        <taxon>Arthropoda</taxon>
        <taxon>Hexapoda</taxon>
        <taxon>Insecta</taxon>
        <taxon>Pterygota</taxon>
        <taxon>Neoptera</taxon>
        <taxon>Endopterygota</taxon>
        <taxon>Diptera</taxon>
        <taxon>Nematocera</taxon>
        <taxon>Culicoidea</taxon>
        <taxon>Chaoboridae</taxon>
        <taxon>Corethrella</taxon>
    </lineage>
</organism>
<dbReference type="EMBL" id="GANO01004907">
    <property type="protein sequence ID" value="JAB54964.1"/>
    <property type="molecule type" value="mRNA"/>
</dbReference>
<evidence type="ECO:0000313" key="1">
    <source>
        <dbReference type="EMBL" id="JAB54964.1"/>
    </source>
</evidence>
<reference evidence="1" key="1">
    <citation type="journal article" date="2014" name="Insect Biochem. Mol. Biol.">
        <title>An insight into the sialome of the frog biting fly, Corethrella appendiculata.</title>
        <authorList>
            <person name="Ribeiro J.M.C."/>
            <person name="Chagas A.C."/>
            <person name="Pham V.M."/>
            <person name="Lounibos L.P."/>
            <person name="Calvo E."/>
        </authorList>
    </citation>
    <scope>NUCLEOTIDE SEQUENCE</scope>
    <source>
        <tissue evidence="1">Salivary glands</tissue>
    </source>
</reference>